<evidence type="ECO:0000259" key="8">
    <source>
        <dbReference type="PROSITE" id="PS00624"/>
    </source>
</evidence>
<evidence type="ECO:0000256" key="2">
    <source>
        <dbReference type="ARBA" id="ARBA00023180"/>
    </source>
</evidence>
<evidence type="ECO:0000313" key="10">
    <source>
        <dbReference type="Proteomes" id="UP000224854"/>
    </source>
</evidence>
<gene>
    <name evidence="9" type="ORF">CDD82_7325</name>
</gene>
<feature type="transmembrane region" description="Helical" evidence="6">
    <location>
        <begin position="16"/>
        <end position="39"/>
    </location>
</feature>
<evidence type="ECO:0000313" key="9">
    <source>
        <dbReference type="EMBL" id="PHH82008.1"/>
    </source>
</evidence>
<accession>A0A2C5YV70</accession>
<dbReference type="InterPro" id="IPR000172">
    <property type="entry name" value="GMC_OxRdtase_N"/>
</dbReference>
<feature type="active site" description="Proton acceptor" evidence="3">
    <location>
        <position position="624"/>
    </location>
</feature>
<dbReference type="Proteomes" id="UP000224854">
    <property type="component" value="Unassembled WGS sequence"/>
</dbReference>
<feature type="domain" description="Glucose-methanol-choline oxidoreductase N-terminal" evidence="7">
    <location>
        <begin position="149"/>
        <end position="172"/>
    </location>
</feature>
<dbReference type="Pfam" id="PF05199">
    <property type="entry name" value="GMC_oxred_C"/>
    <property type="match status" value="1"/>
</dbReference>
<evidence type="ECO:0000256" key="4">
    <source>
        <dbReference type="PIRSR" id="PIRSR000137-2"/>
    </source>
</evidence>
<dbReference type="GO" id="GO:0044550">
    <property type="term" value="P:secondary metabolite biosynthetic process"/>
    <property type="evidence" value="ECO:0007669"/>
    <property type="project" value="TreeGrafter"/>
</dbReference>
<proteinExistence type="inferred from homology"/>
<keyword evidence="10" id="KW-1185">Reference proteome</keyword>
<dbReference type="SUPFAM" id="SSF54373">
    <property type="entry name" value="FAD-linked reductases, C-terminal domain"/>
    <property type="match status" value="1"/>
</dbReference>
<keyword evidence="6" id="KW-0812">Transmembrane</keyword>
<comment type="cofactor">
    <cofactor evidence="4">
        <name>FAD</name>
        <dbReference type="ChEBI" id="CHEBI:57692"/>
    </cofactor>
</comment>
<dbReference type="Gene3D" id="3.30.560.10">
    <property type="entry name" value="Glucose Oxidase, domain 3"/>
    <property type="match status" value="1"/>
</dbReference>
<evidence type="ECO:0000256" key="1">
    <source>
        <dbReference type="ARBA" id="ARBA00010790"/>
    </source>
</evidence>
<organism evidence="9 10">
    <name type="scientific">Ophiocordyceps australis</name>
    <dbReference type="NCBI Taxonomy" id="1399860"/>
    <lineage>
        <taxon>Eukaryota</taxon>
        <taxon>Fungi</taxon>
        <taxon>Dikarya</taxon>
        <taxon>Ascomycota</taxon>
        <taxon>Pezizomycotina</taxon>
        <taxon>Sordariomycetes</taxon>
        <taxon>Hypocreomycetidae</taxon>
        <taxon>Hypocreales</taxon>
        <taxon>Ophiocordycipitaceae</taxon>
        <taxon>Ophiocordyceps</taxon>
    </lineage>
</organism>
<feature type="active site" description="Proton donor" evidence="3">
    <location>
        <position position="580"/>
    </location>
</feature>
<feature type="binding site" evidence="4">
    <location>
        <begin position="625"/>
        <end position="626"/>
    </location>
    <ligand>
        <name>FAD</name>
        <dbReference type="ChEBI" id="CHEBI:57692"/>
    </ligand>
</feature>
<dbReference type="PIRSF" id="PIRSF000137">
    <property type="entry name" value="Alcohol_oxidase"/>
    <property type="match status" value="1"/>
</dbReference>
<comment type="similarity">
    <text evidence="1 5">Belongs to the GMC oxidoreductase family.</text>
</comment>
<dbReference type="OrthoDB" id="269227at2759"/>
<dbReference type="PROSITE" id="PS00623">
    <property type="entry name" value="GMC_OXRED_1"/>
    <property type="match status" value="1"/>
</dbReference>
<evidence type="ECO:0000259" key="7">
    <source>
        <dbReference type="PROSITE" id="PS00623"/>
    </source>
</evidence>
<dbReference type="GO" id="GO:0050660">
    <property type="term" value="F:flavin adenine dinucleotide binding"/>
    <property type="evidence" value="ECO:0007669"/>
    <property type="project" value="InterPro"/>
</dbReference>
<dbReference type="InterPro" id="IPR012132">
    <property type="entry name" value="GMC_OxRdtase"/>
</dbReference>
<dbReference type="PROSITE" id="PS00624">
    <property type="entry name" value="GMC_OXRED_2"/>
    <property type="match status" value="1"/>
</dbReference>
<name>A0A2C5YV70_9HYPO</name>
<dbReference type="InterPro" id="IPR007867">
    <property type="entry name" value="GMC_OxRtase_C"/>
</dbReference>
<dbReference type="EMBL" id="NJEU01000084">
    <property type="protein sequence ID" value="PHH82008.1"/>
    <property type="molecule type" value="Genomic_DNA"/>
</dbReference>
<feature type="binding site" evidence="4">
    <location>
        <begin position="159"/>
        <end position="162"/>
    </location>
    <ligand>
        <name>FAD</name>
        <dbReference type="ChEBI" id="CHEBI:57692"/>
    </ligand>
</feature>
<reference evidence="9 10" key="1">
    <citation type="submission" date="2017-06" db="EMBL/GenBank/DDBJ databases">
        <title>Ant-infecting Ophiocordyceps genomes reveal a high diversity of potential behavioral manipulation genes and a possible major role for enterotoxins.</title>
        <authorList>
            <person name="De Bekker C."/>
            <person name="Evans H.C."/>
            <person name="Brachmann A."/>
            <person name="Hughes D.P."/>
        </authorList>
    </citation>
    <scope>NUCLEOTIDE SEQUENCE [LARGE SCALE GENOMIC DNA]</scope>
    <source>
        <strain evidence="9 10">1348a</strain>
    </source>
</reference>
<dbReference type="Pfam" id="PF00732">
    <property type="entry name" value="GMC_oxred_N"/>
    <property type="match status" value="1"/>
</dbReference>
<keyword evidence="5" id="KW-0285">Flavoprotein</keyword>
<dbReference type="Gene3D" id="3.50.50.60">
    <property type="entry name" value="FAD/NAD(P)-binding domain"/>
    <property type="match status" value="1"/>
</dbReference>
<sequence>MYAHYWGISLLVPMLAYLYAPAIIHLASGLSVSLIYYFYTFMLGRPQEGTLGTFQGVLGVDKAFDYIVVGGGTAGNAIGTRLAEGGFSVAIVEAGAYYDVTKDGVHNIPSADCFNLGGHENAKVPEMDWSIMTEPQAGAYQRRIHISRGKCLGGSSALNGMVYQRPSSQAYDQWAEAVGDDSYRREFFEPYYKKSVNFTMPHHSRRLANASAPDDASDFAANTEGGPVQVGFSNWIAPWSTWVEKALDSAGISKTLGSDRGELLGHHYTRTTIRASDSTRSTSVEYILAAMKKGVTTLKVFTKTQATKILLDGEKRAVGVKVWSKGAEYRLEAANEVIVSAGAFHSPHLLMLSGIGPPTTLKQHGIPVEAVLPGVGQNMWDHVMFAPSWHINTPAIGTVFSRPWTMSKYMKQFKQSRDGPLASNNVELISWEKLPAKYRTRFSPETAQRLQSEFSADWPEAEYMAAALHLGNWAVPALQQPMDGKAYGSILCGLNAPLSRGNVTLKSASPFDNPLVNPNYLSDEADRQVIVAMYRRVRDIWKTPELQAVTIGGEYFPGDHIQTDDEMLDAIRKSLMTIWHPACTCKMGSSKDPMAVVDSQARVFGVDRLRVVDASAFPILPPGHPQATVYALAEKIADAIIKASRSEV</sequence>
<dbReference type="AlphaFoldDB" id="A0A2C5YV70"/>
<keyword evidence="6" id="KW-1133">Transmembrane helix</keyword>
<dbReference type="PANTHER" id="PTHR11552:SF138">
    <property type="entry name" value="DEHYDROGENASE PKFF-RELATED"/>
    <property type="match status" value="1"/>
</dbReference>
<dbReference type="InterPro" id="IPR036188">
    <property type="entry name" value="FAD/NAD-bd_sf"/>
</dbReference>
<evidence type="ECO:0000256" key="6">
    <source>
        <dbReference type="SAM" id="Phobius"/>
    </source>
</evidence>
<feature type="domain" description="Glucose-methanol-choline oxidoreductase N-terminal" evidence="8">
    <location>
        <begin position="342"/>
        <end position="356"/>
    </location>
</feature>
<keyword evidence="2" id="KW-0325">Glycoprotein</keyword>
<evidence type="ECO:0000256" key="3">
    <source>
        <dbReference type="PIRSR" id="PIRSR000137-1"/>
    </source>
</evidence>
<evidence type="ECO:0000256" key="5">
    <source>
        <dbReference type="RuleBase" id="RU003968"/>
    </source>
</evidence>
<protein>
    <recommendedName>
        <fullName evidence="7 8">Glucose-methanol-choline oxidoreductase N-terminal domain-containing protein</fullName>
    </recommendedName>
</protein>
<dbReference type="SUPFAM" id="SSF51905">
    <property type="entry name" value="FAD/NAD(P)-binding domain"/>
    <property type="match status" value="1"/>
</dbReference>
<keyword evidence="6" id="KW-0472">Membrane</keyword>
<comment type="caution">
    <text evidence="9">The sequence shown here is derived from an EMBL/GenBank/DDBJ whole genome shotgun (WGS) entry which is preliminary data.</text>
</comment>
<dbReference type="PANTHER" id="PTHR11552">
    <property type="entry name" value="GLUCOSE-METHANOL-CHOLINE GMC OXIDOREDUCTASE"/>
    <property type="match status" value="1"/>
</dbReference>
<keyword evidence="4 5" id="KW-0274">FAD</keyword>
<dbReference type="GO" id="GO:0016614">
    <property type="term" value="F:oxidoreductase activity, acting on CH-OH group of donors"/>
    <property type="evidence" value="ECO:0007669"/>
    <property type="project" value="InterPro"/>
</dbReference>
<feature type="binding site" evidence="4">
    <location>
        <begin position="579"/>
        <end position="580"/>
    </location>
    <ligand>
        <name>FAD</name>
        <dbReference type="ChEBI" id="CHEBI:57692"/>
    </ligand>
</feature>